<dbReference type="OrthoDB" id="10011743at2759"/>
<feature type="transmembrane region" description="Helical" evidence="1">
    <location>
        <begin position="176"/>
        <end position="197"/>
    </location>
</feature>
<evidence type="ECO:0000313" key="3">
    <source>
        <dbReference type="EMBL" id="CAF1645546.1"/>
    </source>
</evidence>
<proteinExistence type="predicted"/>
<feature type="transmembrane region" description="Helical" evidence="1">
    <location>
        <begin position="258"/>
        <end position="282"/>
    </location>
</feature>
<organism evidence="3 4">
    <name type="scientific">Adineta ricciae</name>
    <name type="common">Rotifer</name>
    <dbReference type="NCBI Taxonomy" id="249248"/>
    <lineage>
        <taxon>Eukaryota</taxon>
        <taxon>Metazoa</taxon>
        <taxon>Spiralia</taxon>
        <taxon>Gnathifera</taxon>
        <taxon>Rotifera</taxon>
        <taxon>Eurotatoria</taxon>
        <taxon>Bdelloidea</taxon>
        <taxon>Adinetida</taxon>
        <taxon>Adinetidae</taxon>
        <taxon>Adineta</taxon>
    </lineage>
</organism>
<evidence type="ECO:0008006" key="5">
    <source>
        <dbReference type="Google" id="ProtNLM"/>
    </source>
</evidence>
<reference evidence="3" key="1">
    <citation type="submission" date="2021-02" db="EMBL/GenBank/DDBJ databases">
        <authorList>
            <person name="Nowell W R."/>
        </authorList>
    </citation>
    <scope>NUCLEOTIDE SEQUENCE</scope>
</reference>
<sequence length="318" mass="36500">MLEGKNKLIGLVLTSITFAFAISATIISLIVSITLIYNWCRARIQQNEKITIYLCIHIYLSIFTSTSMTSATNIQTLFGDLLGQSFDSPWCIFSGYFALLQVSTMYVSFVNQAFYRLVRILYPQSQYFRSIKFYIILPIVEYICTIGIQCVIIPWNGVIYLINDYFCYVSFTNIPALIWTAIFAYLVPCSCTLMIYLRITMFLRNQANNLAAVTRQRQRRDFLIVQRILIIMTLLITLGMPTMFFILRFAVTGDYHPLTLRVSCLPVAISMASLNIVLIFSIPQLKSIIRKLLTQNQVVAISARVITRMQMRTIHANN</sequence>
<dbReference type="Proteomes" id="UP000663852">
    <property type="component" value="Unassembled WGS sequence"/>
</dbReference>
<evidence type="ECO:0000313" key="4">
    <source>
        <dbReference type="Proteomes" id="UP000663828"/>
    </source>
</evidence>
<feature type="transmembrane region" description="Helical" evidence="1">
    <location>
        <begin position="12"/>
        <end position="38"/>
    </location>
</feature>
<keyword evidence="1" id="KW-0812">Transmembrane</keyword>
<dbReference type="Gene3D" id="1.20.1070.10">
    <property type="entry name" value="Rhodopsin 7-helix transmembrane proteins"/>
    <property type="match status" value="1"/>
</dbReference>
<feature type="transmembrane region" description="Helical" evidence="1">
    <location>
        <begin position="131"/>
        <end position="156"/>
    </location>
</feature>
<accession>A0A816EEJ1</accession>
<dbReference type="EMBL" id="CAJNOJ010000658">
    <property type="protein sequence ID" value="CAF1505093.1"/>
    <property type="molecule type" value="Genomic_DNA"/>
</dbReference>
<keyword evidence="1" id="KW-1133">Transmembrane helix</keyword>
<feature type="transmembrane region" description="Helical" evidence="1">
    <location>
        <begin position="50"/>
        <end position="72"/>
    </location>
</feature>
<dbReference type="EMBL" id="CAJNOR010009529">
    <property type="protein sequence ID" value="CAF1645546.1"/>
    <property type="molecule type" value="Genomic_DNA"/>
</dbReference>
<comment type="caution">
    <text evidence="3">The sequence shown here is derived from an EMBL/GenBank/DDBJ whole genome shotgun (WGS) entry which is preliminary data.</text>
</comment>
<dbReference type="SUPFAM" id="SSF81321">
    <property type="entry name" value="Family A G protein-coupled receptor-like"/>
    <property type="match status" value="1"/>
</dbReference>
<dbReference type="Proteomes" id="UP000663828">
    <property type="component" value="Unassembled WGS sequence"/>
</dbReference>
<gene>
    <name evidence="2" type="ORF">EDS130_LOCUS42877</name>
    <name evidence="3" type="ORF">XAT740_LOCUS54069</name>
</gene>
<feature type="transmembrane region" description="Helical" evidence="1">
    <location>
        <begin position="92"/>
        <end position="110"/>
    </location>
</feature>
<keyword evidence="4" id="KW-1185">Reference proteome</keyword>
<feature type="transmembrane region" description="Helical" evidence="1">
    <location>
        <begin position="224"/>
        <end position="246"/>
    </location>
</feature>
<name>A0A816EEJ1_ADIRI</name>
<dbReference type="AlphaFoldDB" id="A0A816EEJ1"/>
<protein>
    <recommendedName>
        <fullName evidence="5">G-protein coupled receptors family 1 profile domain-containing protein</fullName>
    </recommendedName>
</protein>
<keyword evidence="1" id="KW-0472">Membrane</keyword>
<evidence type="ECO:0000313" key="2">
    <source>
        <dbReference type="EMBL" id="CAF1505093.1"/>
    </source>
</evidence>
<evidence type="ECO:0000256" key="1">
    <source>
        <dbReference type="SAM" id="Phobius"/>
    </source>
</evidence>